<protein>
    <submittedName>
        <fullName evidence="2">Uncharacterized protein</fullName>
    </submittedName>
</protein>
<organism evidence="2 3">
    <name type="scientific">Lodderomyces beijingensis</name>
    <dbReference type="NCBI Taxonomy" id="1775926"/>
    <lineage>
        <taxon>Eukaryota</taxon>
        <taxon>Fungi</taxon>
        <taxon>Dikarya</taxon>
        <taxon>Ascomycota</taxon>
        <taxon>Saccharomycotina</taxon>
        <taxon>Pichiomycetes</taxon>
        <taxon>Debaryomycetaceae</taxon>
        <taxon>Candida/Lodderomyces clade</taxon>
        <taxon>Lodderomyces</taxon>
    </lineage>
</organism>
<evidence type="ECO:0000256" key="1">
    <source>
        <dbReference type="SAM" id="MobiDB-lite"/>
    </source>
</evidence>
<feature type="compositionally biased region" description="Low complexity" evidence="1">
    <location>
        <begin position="89"/>
        <end position="100"/>
    </location>
</feature>
<gene>
    <name evidence="2" type="ORF">LODBEIA_P41950</name>
</gene>
<feature type="region of interest" description="Disordered" evidence="1">
    <location>
        <begin position="1"/>
        <end position="69"/>
    </location>
</feature>
<feature type="compositionally biased region" description="Polar residues" evidence="1">
    <location>
        <begin position="39"/>
        <end position="66"/>
    </location>
</feature>
<sequence length="233" mass="25441">MLDNSMSSTPSSSPSKRPALSPKSSNNAVNNKKSPLGKSGTSSLPRTKSLSSTNSFNFFKTASPSPNKKVAISPSLGFSIWEDSPKPAPAAASARDFPPATSNKLNHNDQENILQPKQVPVYRSIGARKPLMDLSVNKYRGYVTQGSTTQQLTTLYEPANFNNDFKSLHKFTDAPGFVTPSRTNRGKYLVRSLSSEKISGRVQKHSRSMSLGKNEMKRTLIKKNSFPILSNSS</sequence>
<name>A0ABP0ZP95_9ASCO</name>
<dbReference type="EMBL" id="OZ022409">
    <property type="protein sequence ID" value="CAK9440095.1"/>
    <property type="molecule type" value="Genomic_DNA"/>
</dbReference>
<dbReference type="RefSeq" id="XP_066831133.1">
    <property type="nucleotide sequence ID" value="XM_066974389.1"/>
</dbReference>
<reference evidence="2 3" key="1">
    <citation type="submission" date="2024-03" db="EMBL/GenBank/DDBJ databases">
        <authorList>
            <person name="Brejova B."/>
        </authorList>
    </citation>
    <scope>NUCLEOTIDE SEQUENCE [LARGE SCALE GENOMIC DNA]</scope>
    <source>
        <strain evidence="2 3">CBS 14171</strain>
    </source>
</reference>
<dbReference type="GeneID" id="92209391"/>
<keyword evidence="3" id="KW-1185">Reference proteome</keyword>
<proteinExistence type="predicted"/>
<evidence type="ECO:0000313" key="3">
    <source>
        <dbReference type="Proteomes" id="UP001497383"/>
    </source>
</evidence>
<evidence type="ECO:0000313" key="2">
    <source>
        <dbReference type="EMBL" id="CAK9440095.1"/>
    </source>
</evidence>
<accession>A0ABP0ZP95</accession>
<feature type="region of interest" description="Disordered" evidence="1">
    <location>
        <begin position="85"/>
        <end position="107"/>
    </location>
</feature>
<feature type="compositionally biased region" description="Low complexity" evidence="1">
    <location>
        <begin position="1"/>
        <end position="34"/>
    </location>
</feature>
<dbReference type="Proteomes" id="UP001497383">
    <property type="component" value="Chromosome 5"/>
</dbReference>